<name>E4U614_OCEP5</name>
<sequence length="214" mass="22925">MTFSSFDWVVALPKGRMMQDAYRIFARAGYPLPAAAGERELWHAGEGVAVLELRGGDVPTYVDLGIADVGVAGRDVLLEAGRDLYEPVDLGFGACRLSLIRRPGDGAPVRRVASKYPRFTQAWLRSRGLVADVVKLSGNVELAVLTGLADAVVDVVQTGSTIRAAGLVEVEVLAHSSARLVVNRSALKLKRAVLWPLIERLREAARAGGGADPR</sequence>
<dbReference type="CDD" id="cd13595">
    <property type="entry name" value="PBP2_HisGs"/>
    <property type="match status" value="1"/>
</dbReference>
<keyword evidence="17" id="KW-1185">Reference proteome</keyword>
<dbReference type="EC" id="2.4.2.17" evidence="5 14"/>
<dbReference type="HAMAP" id="MF_01018">
    <property type="entry name" value="HisG_Short"/>
    <property type="match status" value="1"/>
</dbReference>
<evidence type="ECO:0000256" key="12">
    <source>
        <dbReference type="ARBA" id="ARBA00023102"/>
    </source>
</evidence>
<evidence type="ECO:0000256" key="14">
    <source>
        <dbReference type="HAMAP-Rule" id="MF_01018"/>
    </source>
</evidence>
<gene>
    <name evidence="14" type="primary">hisG</name>
    <name evidence="16" type="ordered locus">Ocepr_0375</name>
</gene>
<dbReference type="Proteomes" id="UP000008722">
    <property type="component" value="Chromosome"/>
</dbReference>
<dbReference type="InterPro" id="IPR024893">
    <property type="entry name" value="ATP_PRibTrfase_HisG_short"/>
</dbReference>
<dbReference type="Pfam" id="PF01634">
    <property type="entry name" value="HisG"/>
    <property type="match status" value="1"/>
</dbReference>
<dbReference type="EMBL" id="CP002361">
    <property type="protein sequence ID" value="ADR35835.1"/>
    <property type="molecule type" value="Genomic_DNA"/>
</dbReference>
<keyword evidence="8 14" id="KW-0328">Glycosyltransferase</keyword>
<comment type="subunit">
    <text evidence="14">Heteromultimer composed of HisG and HisZ subunits.</text>
</comment>
<dbReference type="InterPro" id="IPR013820">
    <property type="entry name" value="ATP_PRibTrfase_cat"/>
</dbReference>
<dbReference type="RefSeq" id="WP_013457005.1">
    <property type="nucleotide sequence ID" value="NC_014761.1"/>
</dbReference>
<dbReference type="AlphaFoldDB" id="E4U614"/>
<dbReference type="NCBIfam" id="TIGR00070">
    <property type="entry name" value="hisG"/>
    <property type="match status" value="1"/>
</dbReference>
<comment type="subcellular location">
    <subcellularLocation>
        <location evidence="2 14">Cytoplasm</location>
    </subcellularLocation>
</comment>
<evidence type="ECO:0000256" key="6">
    <source>
        <dbReference type="ARBA" id="ARBA00022490"/>
    </source>
</evidence>
<dbReference type="STRING" id="670487.Ocepr_0375"/>
<evidence type="ECO:0000256" key="1">
    <source>
        <dbReference type="ARBA" id="ARBA00000915"/>
    </source>
</evidence>
<dbReference type="eggNOG" id="COG0040">
    <property type="taxonomic scope" value="Bacteria"/>
</dbReference>
<evidence type="ECO:0000256" key="5">
    <source>
        <dbReference type="ARBA" id="ARBA00011946"/>
    </source>
</evidence>
<evidence type="ECO:0000313" key="17">
    <source>
        <dbReference type="Proteomes" id="UP000008722"/>
    </source>
</evidence>
<protein>
    <recommendedName>
        <fullName evidence="5 14">ATP phosphoribosyltransferase</fullName>
        <shortName evidence="14">ATP-PRT</shortName>
        <shortName evidence="14">ATP-PRTase</shortName>
        <ecNumber evidence="5 14">2.4.2.17</ecNumber>
    </recommendedName>
</protein>
<evidence type="ECO:0000256" key="11">
    <source>
        <dbReference type="ARBA" id="ARBA00022840"/>
    </source>
</evidence>
<keyword evidence="9 14" id="KW-0808">Transferase</keyword>
<comment type="function">
    <text evidence="13 14">Catalyzes the condensation of ATP and 5-phosphoribose 1-diphosphate to form N'-(5'-phosphoribosyl)-ATP (PR-ATP). Has a crucial role in the pathway because the rate of histidine biosynthesis seems to be controlled primarily by regulation of HisG enzymatic activity.</text>
</comment>
<dbReference type="PANTHER" id="PTHR21403:SF8">
    <property type="entry name" value="ATP PHOSPHORIBOSYLTRANSFERASE"/>
    <property type="match status" value="1"/>
</dbReference>
<dbReference type="PROSITE" id="PS01316">
    <property type="entry name" value="ATP_P_PHORIBOSYLTR"/>
    <property type="match status" value="1"/>
</dbReference>
<dbReference type="SUPFAM" id="SSF53850">
    <property type="entry name" value="Periplasmic binding protein-like II"/>
    <property type="match status" value="1"/>
</dbReference>
<keyword evidence="11 14" id="KW-0067">ATP-binding</keyword>
<evidence type="ECO:0000256" key="8">
    <source>
        <dbReference type="ARBA" id="ARBA00022676"/>
    </source>
</evidence>
<dbReference type="GO" id="GO:0005524">
    <property type="term" value="F:ATP binding"/>
    <property type="evidence" value="ECO:0007669"/>
    <property type="project" value="UniProtKB-KW"/>
</dbReference>
<dbReference type="GO" id="GO:0005737">
    <property type="term" value="C:cytoplasm"/>
    <property type="evidence" value="ECO:0007669"/>
    <property type="project" value="UniProtKB-SubCell"/>
</dbReference>
<dbReference type="GO" id="GO:0003879">
    <property type="term" value="F:ATP phosphoribosyltransferase activity"/>
    <property type="evidence" value="ECO:0007669"/>
    <property type="project" value="UniProtKB-UniRule"/>
</dbReference>
<evidence type="ECO:0000313" key="16">
    <source>
        <dbReference type="EMBL" id="ADR35835.1"/>
    </source>
</evidence>
<keyword evidence="6 14" id="KW-0963">Cytoplasm</keyword>
<dbReference type="Gene3D" id="3.40.190.10">
    <property type="entry name" value="Periplasmic binding protein-like II"/>
    <property type="match status" value="2"/>
</dbReference>
<keyword evidence="10 14" id="KW-0547">Nucleotide-binding</keyword>
<evidence type="ECO:0000256" key="13">
    <source>
        <dbReference type="ARBA" id="ARBA00024861"/>
    </source>
</evidence>
<comment type="catalytic activity">
    <reaction evidence="1 14">
        <text>1-(5-phospho-beta-D-ribosyl)-ATP + diphosphate = 5-phospho-alpha-D-ribose 1-diphosphate + ATP</text>
        <dbReference type="Rhea" id="RHEA:18473"/>
        <dbReference type="ChEBI" id="CHEBI:30616"/>
        <dbReference type="ChEBI" id="CHEBI:33019"/>
        <dbReference type="ChEBI" id="CHEBI:58017"/>
        <dbReference type="ChEBI" id="CHEBI:73183"/>
        <dbReference type="EC" id="2.4.2.17"/>
    </reaction>
</comment>
<dbReference type="InterPro" id="IPR001348">
    <property type="entry name" value="ATP_PRibTrfase_HisG"/>
</dbReference>
<accession>E4U614</accession>
<dbReference type="GO" id="GO:0000105">
    <property type="term" value="P:L-histidine biosynthetic process"/>
    <property type="evidence" value="ECO:0007669"/>
    <property type="project" value="UniProtKB-UniRule"/>
</dbReference>
<dbReference type="UniPathway" id="UPA00031">
    <property type="reaction ID" value="UER00006"/>
</dbReference>
<proteinExistence type="inferred from homology"/>
<dbReference type="HOGENOM" id="CLU_038115_2_0_0"/>
<evidence type="ECO:0000256" key="10">
    <source>
        <dbReference type="ARBA" id="ARBA00022741"/>
    </source>
</evidence>
<keyword evidence="7 14" id="KW-0028">Amino-acid biosynthesis</keyword>
<dbReference type="KEGG" id="opr:Ocepr_0375"/>
<evidence type="ECO:0000256" key="9">
    <source>
        <dbReference type="ARBA" id="ARBA00022679"/>
    </source>
</evidence>
<organism evidence="16 17">
    <name type="scientific">Oceanithermus profundus (strain DSM 14977 / NBRC 100410 / VKM B-2274 / 506)</name>
    <dbReference type="NCBI Taxonomy" id="670487"/>
    <lineage>
        <taxon>Bacteria</taxon>
        <taxon>Thermotogati</taxon>
        <taxon>Deinococcota</taxon>
        <taxon>Deinococci</taxon>
        <taxon>Thermales</taxon>
        <taxon>Thermaceae</taxon>
        <taxon>Oceanithermus</taxon>
    </lineage>
</organism>
<comment type="domain">
    <text evidence="14">Lacks the C-terminal regulatory region which is replaced by HisZ.</text>
</comment>
<reference evidence="16 17" key="2">
    <citation type="journal article" date="2011" name="Stand. Genomic Sci.">
        <title>Complete genome sequence of Oceanithermus profundus type strain (506).</title>
        <authorList>
            <person name="Pati A."/>
            <person name="Zhang X."/>
            <person name="Lapidus A."/>
            <person name="Nolan M."/>
            <person name="Lucas S."/>
            <person name="Del Rio T.G."/>
            <person name="Tice H."/>
            <person name="Cheng J.F."/>
            <person name="Tapia R."/>
            <person name="Han C."/>
            <person name="Goodwin L."/>
            <person name="Pitluck S."/>
            <person name="Liolios K."/>
            <person name="Pagani I."/>
            <person name="Ivanova N."/>
            <person name="Mavromatis K."/>
            <person name="Chen A."/>
            <person name="Palaniappan K."/>
            <person name="Hauser L."/>
            <person name="Jeffries C.D."/>
            <person name="Brambilla E.M."/>
            <person name="Rohl A."/>
            <person name="Mwirichia R."/>
            <person name="Rohde M."/>
            <person name="Tindall B.J."/>
            <person name="Sikorski J."/>
            <person name="Wirth R."/>
            <person name="Goker M."/>
            <person name="Woyke T."/>
            <person name="Detter J.C."/>
            <person name="Bristow J."/>
            <person name="Eisen J.A."/>
            <person name="Markowitz V."/>
            <person name="Hugenholtz P."/>
            <person name="Kyrpides N.C."/>
            <person name="Klenk H.P."/>
            <person name="Land M."/>
        </authorList>
    </citation>
    <scope>NUCLEOTIDE SEQUENCE [LARGE SCALE GENOMIC DNA]</scope>
    <source>
        <strain evidence="17">DSM 14977 / NBRC 100410 / VKM B-2274 / 506</strain>
    </source>
</reference>
<dbReference type="InterPro" id="IPR018198">
    <property type="entry name" value="ATP_PRibTrfase_CS"/>
</dbReference>
<evidence type="ECO:0000256" key="4">
    <source>
        <dbReference type="ARBA" id="ARBA00009489"/>
    </source>
</evidence>
<comment type="pathway">
    <text evidence="3 14">Amino-acid biosynthesis; L-histidine biosynthesis; L-histidine from 5-phospho-alpha-D-ribose 1-diphosphate: step 1/9.</text>
</comment>
<evidence type="ECO:0000256" key="7">
    <source>
        <dbReference type="ARBA" id="ARBA00022605"/>
    </source>
</evidence>
<evidence type="ECO:0000259" key="15">
    <source>
        <dbReference type="Pfam" id="PF01634"/>
    </source>
</evidence>
<evidence type="ECO:0000256" key="3">
    <source>
        <dbReference type="ARBA" id="ARBA00004667"/>
    </source>
</evidence>
<comment type="similarity">
    <text evidence="4 14">Belongs to the ATP phosphoribosyltransferase family. Short subfamily.</text>
</comment>
<dbReference type="PANTHER" id="PTHR21403">
    <property type="entry name" value="ATP PHOSPHORIBOSYLTRANSFERASE ATP-PRTASE"/>
    <property type="match status" value="1"/>
</dbReference>
<evidence type="ECO:0000256" key="2">
    <source>
        <dbReference type="ARBA" id="ARBA00004496"/>
    </source>
</evidence>
<feature type="domain" description="ATP phosphoribosyltransferase catalytic" evidence="15">
    <location>
        <begin position="55"/>
        <end position="202"/>
    </location>
</feature>
<keyword evidence="12 14" id="KW-0368">Histidine biosynthesis</keyword>
<reference evidence="17" key="1">
    <citation type="submission" date="2010-11" db="EMBL/GenBank/DDBJ databases">
        <title>The complete sequence of chromosome of Oceanithermus profundus DSM 14977.</title>
        <authorList>
            <consortium name="US DOE Joint Genome Institute (JGI-PGF)"/>
            <person name="Lucas S."/>
            <person name="Copeland A."/>
            <person name="Lapidus A."/>
            <person name="Bruce D."/>
            <person name="Goodwin L."/>
            <person name="Pitluck S."/>
            <person name="Kyrpides N."/>
            <person name="Mavromatis K."/>
            <person name="Pagani I."/>
            <person name="Ivanova N."/>
            <person name="Zhang X."/>
            <person name="Brettin T."/>
            <person name="Detter J.C."/>
            <person name="Tapia R."/>
            <person name="Han C."/>
            <person name="Land M."/>
            <person name="Hauser L."/>
            <person name="Markowitz V."/>
            <person name="Cheng J.-F."/>
            <person name="Hugenholtz P."/>
            <person name="Woyke T."/>
            <person name="Wu D."/>
            <person name="Tindall B."/>
            <person name="Faehnrich R."/>
            <person name="Brambilla E."/>
            <person name="Klenk H.-P."/>
            <person name="Eisen J.A."/>
        </authorList>
    </citation>
    <scope>NUCLEOTIDE SEQUENCE [LARGE SCALE GENOMIC DNA]</scope>
    <source>
        <strain evidence="17">DSM 14977 / NBRC 100410 / VKM B-2274 / 506</strain>
    </source>
</reference>